<dbReference type="AlphaFoldDB" id="A0A060W2C4"/>
<reference evidence="6" key="2">
    <citation type="submission" date="2014-03" db="EMBL/GenBank/DDBJ databases">
        <authorList>
            <person name="Genoscope - CEA"/>
        </authorList>
    </citation>
    <scope>NUCLEOTIDE SEQUENCE</scope>
</reference>
<dbReference type="Pfam" id="PF13229">
    <property type="entry name" value="Beta_helix"/>
    <property type="match status" value="1"/>
</dbReference>
<evidence type="ECO:0000313" key="6">
    <source>
        <dbReference type="EMBL" id="CDQ59409.1"/>
    </source>
</evidence>
<dbReference type="InterPro" id="IPR011050">
    <property type="entry name" value="Pectin_lyase_fold/virulence"/>
</dbReference>
<dbReference type="STRING" id="8022.A0A060W2C4"/>
<dbReference type="Proteomes" id="UP000193380">
    <property type="component" value="Unassembled WGS sequence"/>
</dbReference>
<proteinExistence type="predicted"/>
<feature type="domain" description="SHC SH2" evidence="5">
    <location>
        <begin position="359"/>
        <end position="591"/>
    </location>
</feature>
<dbReference type="InterPro" id="IPR039448">
    <property type="entry name" value="Beta_helix"/>
</dbReference>
<dbReference type="InterPro" id="IPR012334">
    <property type="entry name" value="Pectin_lyas_fold"/>
</dbReference>
<gene>
    <name evidence="6" type="ORF">GSONMT00079886001</name>
</gene>
<evidence type="ECO:0000259" key="5">
    <source>
        <dbReference type="Pfam" id="PF23762"/>
    </source>
</evidence>
<dbReference type="Gene3D" id="2.160.20.10">
    <property type="entry name" value="Single-stranded right-handed beta-helix, Pectin lyase-like"/>
    <property type="match status" value="1"/>
</dbReference>
<keyword evidence="2" id="KW-0963">Cytoplasm</keyword>
<dbReference type="PANTHER" id="PTHR14695:SF8">
    <property type="entry name" value="SHC SH2 DOMAIN-BINDING PROTEIN 1"/>
    <property type="match status" value="1"/>
</dbReference>
<dbReference type="PANTHER" id="PTHR14695">
    <property type="entry name" value="SHC SH2-DOMAIN BINDING PROTEIN 1-RELATED"/>
    <property type="match status" value="1"/>
</dbReference>
<dbReference type="GO" id="GO:0008543">
    <property type="term" value="P:fibroblast growth factor receptor signaling pathway"/>
    <property type="evidence" value="ECO:0007669"/>
    <property type="project" value="TreeGrafter"/>
</dbReference>
<name>A0A060W2C4_ONCMY</name>
<evidence type="ECO:0000256" key="1">
    <source>
        <dbReference type="ARBA" id="ARBA00004186"/>
    </source>
</evidence>
<keyword evidence="3" id="KW-0206">Cytoskeleton</keyword>
<dbReference type="PaxDb" id="8022-A0A060W2C4"/>
<evidence type="ECO:0000259" key="4">
    <source>
        <dbReference type="Pfam" id="PF13229"/>
    </source>
</evidence>
<dbReference type="Pfam" id="PF23762">
    <property type="entry name" value="SHCBP_N"/>
    <property type="match status" value="1"/>
</dbReference>
<comment type="subcellular location">
    <subcellularLocation>
        <location evidence="1">Cytoplasm</location>
        <location evidence="1">Cytoskeleton</location>
        <location evidence="1">Spindle</location>
    </subcellularLocation>
</comment>
<evidence type="ECO:0000256" key="3">
    <source>
        <dbReference type="ARBA" id="ARBA00023212"/>
    </source>
</evidence>
<feature type="domain" description="Right handed beta helix" evidence="4">
    <location>
        <begin position="704"/>
        <end position="803"/>
    </location>
</feature>
<dbReference type="SUPFAM" id="SSF51126">
    <property type="entry name" value="Pectin lyase-like"/>
    <property type="match status" value="1"/>
</dbReference>
<accession>A0A060W2C4</accession>
<dbReference type="InterPro" id="IPR057508">
    <property type="entry name" value="SHCBP-like_N"/>
</dbReference>
<organism evidence="6 7">
    <name type="scientific">Oncorhynchus mykiss</name>
    <name type="common">Rainbow trout</name>
    <name type="synonym">Salmo gairdneri</name>
    <dbReference type="NCBI Taxonomy" id="8022"/>
    <lineage>
        <taxon>Eukaryota</taxon>
        <taxon>Metazoa</taxon>
        <taxon>Chordata</taxon>
        <taxon>Craniata</taxon>
        <taxon>Vertebrata</taxon>
        <taxon>Euteleostomi</taxon>
        <taxon>Actinopterygii</taxon>
        <taxon>Neopterygii</taxon>
        <taxon>Teleostei</taxon>
        <taxon>Protacanthopterygii</taxon>
        <taxon>Salmoniformes</taxon>
        <taxon>Salmonidae</taxon>
        <taxon>Salmoninae</taxon>
        <taxon>Oncorhynchus</taxon>
    </lineage>
</organism>
<sequence length="980" mass="110639">MQLKNLREKEMMSKLDRFLKKYNLSEEEESVFRSLQLELEQTYTDLAKGAFVRSRAKWIEEGERNTSYFFALEKRNYKRKSITALKMNNVLCKDPITISSFVNSFYENLYSSQFQEDGCESYICHIQNYVPVIEDDFHSVCDSPVSIEEIREALNSMKKGKLPGPDGLTVEFYRQFWELLEDQIFNMLQDCIEKGEMVSTMKQGLISLIPKPDKDHSLIDNWRPITLLNVDYKLMALVERSIKGIDTIINEIQTGFMKGRHISSNIRLVLDLIDYSDAIDSDAGRKPRCTMHPSSKLYINLTDTLFSNTGLFQNEEDDGDSGTDYFNPDMAGTQLQRDECVGDASLPDTFQTNELLYYERFKAYQDYTLGDCKTSEVKAFTADYLEKVLEPCDWQAQWCTDVFDVPVEMADVNYKELKAKVKLVVPLQCETRGCELTEAAMNTLLEATLHKVPLQELHVVFDESGDFDQTALALEHLRFFFKGLLKPQLFFPYDEDDDFDYFVRCVEPRLRLYVFYDILEDRVPAGLVTEYYSLLARCSQKFQEFSSLRNGISSDSESELDNVSMVEGLRMYEQMEALKRKLRIIENPLLRYVLGYKVNSRQQACRAKGPRVSGGRMVHVVSVSTTVSQLQSLMADKLGPKFSGEEFEIHFHSEPLLAVSACYEGDVVIILQGHYTVTSSISIPDSISVEGFGLPDEVVIEKKNKGDSFVASTGADVKVSNVKFIQHDAIEGILCVHQGKLEMENCVLQCETTGVIVRTSAHLTMNTCDLYGSKGSGVEIYPGSVCSMVGNGIHHCKEGILINVFFIAPSHRAFLPVVSLLGDFADELETMPKIPMVNNVIHNNKGYGVILVESTGQDCHTRLGTNQVLLSISHINGFTVSGRLNAGGCGRAAVVDDCSVKEPVSCSSCYAVPPEFTECNDAIKRELVATSAKKQRRQKSMLKELGVTQADDNLLSQEMFVSIQDNQFRRNGMGSFGTLY</sequence>
<dbReference type="InterPro" id="IPR045140">
    <property type="entry name" value="SHCBP1-like"/>
</dbReference>
<reference evidence="6" key="1">
    <citation type="journal article" date="2014" name="Nat. Commun.">
        <title>The rainbow trout genome provides novel insights into evolution after whole-genome duplication in vertebrates.</title>
        <authorList>
            <person name="Berthelot C."/>
            <person name="Brunet F."/>
            <person name="Chalopin D."/>
            <person name="Juanchich A."/>
            <person name="Bernard M."/>
            <person name="Noel B."/>
            <person name="Bento P."/>
            <person name="Da Silva C."/>
            <person name="Labadie K."/>
            <person name="Alberti A."/>
            <person name="Aury J.M."/>
            <person name="Louis A."/>
            <person name="Dehais P."/>
            <person name="Bardou P."/>
            <person name="Montfort J."/>
            <person name="Klopp C."/>
            <person name="Cabau C."/>
            <person name="Gaspin C."/>
            <person name="Thorgaard G.H."/>
            <person name="Boussaha M."/>
            <person name="Quillet E."/>
            <person name="Guyomard R."/>
            <person name="Galiana D."/>
            <person name="Bobe J."/>
            <person name="Volff J.N."/>
            <person name="Genet C."/>
            <person name="Wincker P."/>
            <person name="Jaillon O."/>
            <person name="Roest Crollius H."/>
            <person name="Guiguen Y."/>
        </authorList>
    </citation>
    <scope>NUCLEOTIDE SEQUENCE [LARGE SCALE GENOMIC DNA]</scope>
</reference>
<dbReference type="EMBL" id="FR904325">
    <property type="protein sequence ID" value="CDQ59409.1"/>
    <property type="molecule type" value="Genomic_DNA"/>
</dbReference>
<protein>
    <submittedName>
        <fullName evidence="6">Uncharacterized protein</fullName>
    </submittedName>
</protein>
<evidence type="ECO:0000313" key="7">
    <source>
        <dbReference type="Proteomes" id="UP000193380"/>
    </source>
</evidence>
<evidence type="ECO:0000256" key="2">
    <source>
        <dbReference type="ARBA" id="ARBA00022490"/>
    </source>
</evidence>